<sequence length="253" mass="28589">MTLNHGRCDGFSQHRLLPTARSTGPLHIPAPGSEPAPVPVSRAAGARRRCAGRKTECHYVEHMQPKVMRQKLDDAENELRSHHELFRLIQSRSEEESVEIVRRMRFGQGVQSLLRLPESRRPTASPSKAGRGDWQTTAALRRTNILPPSLWRFSPSATAEMRKYIQQEILLGDPLALIASSLLDKSEQIMPACDWRPRPHERVLRERLLSPNSTSSVKFTTTTPGKAPTTRTVENVKTNREQHRDMHHPGGLN</sequence>
<comment type="caution">
    <text evidence="2">The sequence shown here is derived from an EMBL/GenBank/DDBJ whole genome shotgun (WGS) entry which is preliminary data.</text>
</comment>
<gene>
    <name evidence="2" type="ORF">B0I36DRAFT_347864</name>
</gene>
<evidence type="ECO:0000313" key="3">
    <source>
        <dbReference type="Proteomes" id="UP000756346"/>
    </source>
</evidence>
<dbReference type="RefSeq" id="XP_046013515.1">
    <property type="nucleotide sequence ID" value="XM_046156622.1"/>
</dbReference>
<feature type="compositionally biased region" description="Low complexity" evidence="1">
    <location>
        <begin position="220"/>
        <end position="232"/>
    </location>
</feature>
<proteinExistence type="predicted"/>
<dbReference type="AlphaFoldDB" id="A0A9P9BRF9"/>
<dbReference type="Proteomes" id="UP000756346">
    <property type="component" value="Unassembled WGS sequence"/>
</dbReference>
<dbReference type="EMBL" id="JAGTJQ010000004">
    <property type="protein sequence ID" value="KAH7032683.1"/>
    <property type="molecule type" value="Genomic_DNA"/>
</dbReference>
<organism evidence="2 3">
    <name type="scientific">Microdochium trichocladiopsis</name>
    <dbReference type="NCBI Taxonomy" id="1682393"/>
    <lineage>
        <taxon>Eukaryota</taxon>
        <taxon>Fungi</taxon>
        <taxon>Dikarya</taxon>
        <taxon>Ascomycota</taxon>
        <taxon>Pezizomycotina</taxon>
        <taxon>Sordariomycetes</taxon>
        <taxon>Xylariomycetidae</taxon>
        <taxon>Xylariales</taxon>
        <taxon>Microdochiaceae</taxon>
        <taxon>Microdochium</taxon>
    </lineage>
</organism>
<feature type="region of interest" description="Disordered" evidence="1">
    <location>
        <begin position="21"/>
        <end position="47"/>
    </location>
</feature>
<evidence type="ECO:0000313" key="2">
    <source>
        <dbReference type="EMBL" id="KAH7032683.1"/>
    </source>
</evidence>
<feature type="compositionally biased region" description="Basic and acidic residues" evidence="1">
    <location>
        <begin position="237"/>
        <end position="253"/>
    </location>
</feature>
<keyword evidence="3" id="KW-1185">Reference proteome</keyword>
<dbReference type="GeneID" id="70186168"/>
<protein>
    <submittedName>
        <fullName evidence="2">Uncharacterized protein</fullName>
    </submittedName>
</protein>
<reference evidence="2" key="1">
    <citation type="journal article" date="2021" name="Nat. Commun.">
        <title>Genetic determinants of endophytism in the Arabidopsis root mycobiome.</title>
        <authorList>
            <person name="Mesny F."/>
            <person name="Miyauchi S."/>
            <person name="Thiergart T."/>
            <person name="Pickel B."/>
            <person name="Atanasova L."/>
            <person name="Karlsson M."/>
            <person name="Huettel B."/>
            <person name="Barry K.W."/>
            <person name="Haridas S."/>
            <person name="Chen C."/>
            <person name="Bauer D."/>
            <person name="Andreopoulos W."/>
            <person name="Pangilinan J."/>
            <person name="LaButti K."/>
            <person name="Riley R."/>
            <person name="Lipzen A."/>
            <person name="Clum A."/>
            <person name="Drula E."/>
            <person name="Henrissat B."/>
            <person name="Kohler A."/>
            <person name="Grigoriev I.V."/>
            <person name="Martin F.M."/>
            <person name="Hacquard S."/>
        </authorList>
    </citation>
    <scope>NUCLEOTIDE SEQUENCE</scope>
    <source>
        <strain evidence="2">MPI-CAGE-CH-0230</strain>
    </source>
</reference>
<name>A0A9P9BRF9_9PEZI</name>
<feature type="region of interest" description="Disordered" evidence="1">
    <location>
        <begin position="214"/>
        <end position="253"/>
    </location>
</feature>
<evidence type="ECO:0000256" key="1">
    <source>
        <dbReference type="SAM" id="MobiDB-lite"/>
    </source>
</evidence>
<accession>A0A9P9BRF9</accession>